<reference evidence="3" key="1">
    <citation type="submission" date="2018-12" db="EMBL/GenBank/DDBJ databases">
        <title>Tengunoibacter tsumagoiensis gen. nov., sp. nov., Dictyobacter kobayashii sp. nov., D. alpinus sp. nov., and D. joshuensis sp. nov. and description of Dictyobacteraceae fam. nov. within the order Ktedonobacterales isolated from Tengu-no-mugimeshi.</title>
        <authorList>
            <person name="Wang C.M."/>
            <person name="Zheng Y."/>
            <person name="Sakai Y."/>
            <person name="Toyoda A."/>
            <person name="Minakuchi Y."/>
            <person name="Abe K."/>
            <person name="Yokota A."/>
            <person name="Yabe S."/>
        </authorList>
    </citation>
    <scope>NUCLEOTIDE SEQUENCE [LARGE SCALE GENOMIC DNA]</scope>
    <source>
        <strain evidence="3">S-27</strain>
    </source>
</reference>
<feature type="transmembrane region" description="Helical" evidence="1">
    <location>
        <begin position="41"/>
        <end position="73"/>
    </location>
</feature>
<comment type="caution">
    <text evidence="2">The sequence shown here is derived from an EMBL/GenBank/DDBJ whole genome shotgun (WGS) entry which is preliminary data.</text>
</comment>
<organism evidence="2 3">
    <name type="scientific">Dictyobacter aurantiacus</name>
    <dbReference type="NCBI Taxonomy" id="1936993"/>
    <lineage>
        <taxon>Bacteria</taxon>
        <taxon>Bacillati</taxon>
        <taxon>Chloroflexota</taxon>
        <taxon>Ktedonobacteria</taxon>
        <taxon>Ktedonobacterales</taxon>
        <taxon>Dictyobacteraceae</taxon>
        <taxon>Dictyobacter</taxon>
    </lineage>
</organism>
<proteinExistence type="predicted"/>
<dbReference type="EMBL" id="BIFQ01000002">
    <property type="protein sequence ID" value="GCE08147.1"/>
    <property type="molecule type" value="Genomic_DNA"/>
</dbReference>
<sequence>MNQRATVTHALVVVLKATVLALSATAVISAVILIIPYPGNGWAVALALVTTMWTGLALLAFFPCLLIAAIALTSFQRKNQAARDGMESGYRQSLLEKE</sequence>
<keyword evidence="3" id="KW-1185">Reference proteome</keyword>
<keyword evidence="1" id="KW-1133">Transmembrane helix</keyword>
<evidence type="ECO:0000313" key="2">
    <source>
        <dbReference type="EMBL" id="GCE08147.1"/>
    </source>
</evidence>
<dbReference type="AlphaFoldDB" id="A0A401ZMP4"/>
<protein>
    <submittedName>
        <fullName evidence="2">Uncharacterized protein</fullName>
    </submittedName>
</protein>
<evidence type="ECO:0000256" key="1">
    <source>
        <dbReference type="SAM" id="Phobius"/>
    </source>
</evidence>
<gene>
    <name evidence="2" type="ORF">KDAU_54760</name>
</gene>
<feature type="transmembrane region" description="Helical" evidence="1">
    <location>
        <begin position="12"/>
        <end position="35"/>
    </location>
</feature>
<evidence type="ECO:0000313" key="3">
    <source>
        <dbReference type="Proteomes" id="UP000287224"/>
    </source>
</evidence>
<dbReference type="Proteomes" id="UP000287224">
    <property type="component" value="Unassembled WGS sequence"/>
</dbReference>
<keyword evidence="1" id="KW-0472">Membrane</keyword>
<name>A0A401ZMP4_9CHLR</name>
<keyword evidence="1" id="KW-0812">Transmembrane</keyword>
<accession>A0A401ZMP4</accession>